<dbReference type="RefSeq" id="WP_116688426.1">
    <property type="nucleotide sequence ID" value="NZ_CAWNYD010000009.1"/>
</dbReference>
<name>A0A2V1GS48_9GAMM</name>
<evidence type="ECO:0000313" key="1">
    <source>
        <dbReference type="EMBL" id="PVZ65687.1"/>
    </source>
</evidence>
<organism evidence="1 2">
    <name type="scientific">Pelagibaculum spongiae</name>
    <dbReference type="NCBI Taxonomy" id="2080658"/>
    <lineage>
        <taxon>Bacteria</taxon>
        <taxon>Pseudomonadati</taxon>
        <taxon>Pseudomonadota</taxon>
        <taxon>Gammaproteobacteria</taxon>
        <taxon>Oceanospirillales</taxon>
        <taxon>Pelagibaculum</taxon>
    </lineage>
</organism>
<evidence type="ECO:0000313" key="2">
    <source>
        <dbReference type="Proteomes" id="UP000244906"/>
    </source>
</evidence>
<comment type="caution">
    <text evidence="1">The sequence shown here is derived from an EMBL/GenBank/DDBJ whole genome shotgun (WGS) entry which is preliminary data.</text>
</comment>
<reference evidence="1 2" key="1">
    <citation type="submission" date="2018-04" db="EMBL/GenBank/DDBJ databases">
        <title>Thalassorhabdus spongiae gen. nov., sp. nov., isolated from a marine sponge in South-West Iceland.</title>
        <authorList>
            <person name="Knobloch S."/>
            <person name="Daussin A."/>
            <person name="Johannsson R."/>
            <person name="Marteinsson V.T."/>
        </authorList>
    </citation>
    <scope>NUCLEOTIDE SEQUENCE [LARGE SCALE GENOMIC DNA]</scope>
    <source>
        <strain evidence="1 2">Hp12</strain>
    </source>
</reference>
<dbReference type="Proteomes" id="UP000244906">
    <property type="component" value="Unassembled WGS sequence"/>
</dbReference>
<proteinExistence type="predicted"/>
<dbReference type="Pfam" id="PF07845">
    <property type="entry name" value="DUF1636"/>
    <property type="match status" value="1"/>
</dbReference>
<gene>
    <name evidence="1" type="ORF">DC094_17535</name>
</gene>
<accession>A0A2V1GS48</accession>
<dbReference type="OrthoDB" id="424426at2"/>
<dbReference type="EMBL" id="QDDL01000009">
    <property type="protein sequence ID" value="PVZ65687.1"/>
    <property type="molecule type" value="Genomic_DNA"/>
</dbReference>
<protein>
    <recommendedName>
        <fullName evidence="3">Metal-binding protein</fullName>
    </recommendedName>
</protein>
<dbReference type="AlphaFoldDB" id="A0A2V1GS48"/>
<dbReference type="InterPro" id="IPR012863">
    <property type="entry name" value="DUF1636"/>
</dbReference>
<evidence type="ECO:0008006" key="3">
    <source>
        <dbReference type="Google" id="ProtNLM"/>
    </source>
</evidence>
<sequence length="119" mass="13170">MADAELIICETCGYSSDPEVLNGGQKLHQSLQQTVQQQAVGALEITTTRCLMSCNRKCNVYLRSPGKIGYVIGDLSDAGDHNQALLDYVKFYQQSESGEVAFKDWPKLIKGKFVARLPQ</sequence>
<keyword evidence="2" id="KW-1185">Reference proteome</keyword>